<evidence type="ECO:0000313" key="2">
    <source>
        <dbReference type="EMBL" id="RMX18792.1"/>
    </source>
</evidence>
<feature type="compositionally biased region" description="Low complexity" evidence="1">
    <location>
        <begin position="138"/>
        <end position="154"/>
    </location>
</feature>
<proteinExistence type="predicted"/>
<feature type="region of interest" description="Disordered" evidence="1">
    <location>
        <begin position="1"/>
        <end position="24"/>
    </location>
</feature>
<reference evidence="2 3" key="1">
    <citation type="submission" date="2018-10" db="EMBL/GenBank/DDBJ databases">
        <title>Comamonadaceae CDC group NO-1 genome sequencing and assembly.</title>
        <authorList>
            <person name="Bernier A.-M."/>
            <person name="Bernard K."/>
        </authorList>
    </citation>
    <scope>NUCLEOTIDE SEQUENCE [LARGE SCALE GENOMIC DNA]</scope>
    <source>
        <strain evidence="2 3">NML180582</strain>
    </source>
</reference>
<evidence type="ECO:0000256" key="1">
    <source>
        <dbReference type="SAM" id="MobiDB-lite"/>
    </source>
</evidence>
<dbReference type="AlphaFoldDB" id="A0A3M6RUB1"/>
<feature type="region of interest" description="Disordered" evidence="1">
    <location>
        <begin position="127"/>
        <end position="191"/>
    </location>
</feature>
<protein>
    <submittedName>
        <fullName evidence="2">Uncharacterized protein</fullName>
    </submittedName>
</protein>
<dbReference type="RefSeq" id="WP_122243655.1">
    <property type="nucleotide sequence ID" value="NZ_RDQJ01000001.1"/>
</dbReference>
<dbReference type="Proteomes" id="UP000275180">
    <property type="component" value="Unassembled WGS sequence"/>
</dbReference>
<gene>
    <name evidence="2" type="ORF">EBQ34_00015</name>
</gene>
<organism evidence="2 3">
    <name type="scientific">Vandammella animalimorsus</name>
    <dbReference type="NCBI Taxonomy" id="2029117"/>
    <lineage>
        <taxon>Bacteria</taxon>
        <taxon>Pseudomonadati</taxon>
        <taxon>Pseudomonadota</taxon>
        <taxon>Betaproteobacteria</taxon>
        <taxon>Burkholderiales</taxon>
        <taxon>Comamonadaceae</taxon>
        <taxon>Vandammella</taxon>
    </lineage>
</organism>
<name>A0A3M6RUB1_9BURK</name>
<feature type="compositionally biased region" description="Pro residues" evidence="1">
    <location>
        <begin position="155"/>
        <end position="174"/>
    </location>
</feature>
<comment type="caution">
    <text evidence="2">The sequence shown here is derived from an EMBL/GenBank/DDBJ whole genome shotgun (WGS) entry which is preliminary data.</text>
</comment>
<evidence type="ECO:0000313" key="3">
    <source>
        <dbReference type="Proteomes" id="UP000275180"/>
    </source>
</evidence>
<sequence>MTESPLPGRADERVDTPQAQGPSDAELQTFWKQALASAPAAGLAPERLAALRQRILADAAHALAAPGPTLPASPPSAWQRLRRAVQGMLHPQGLQPQWAAGLASVCMACLVLMIWYGRWPEAALEDSRPSRQAPAPDSAAEPARPASQPSAARPPQAPPLPEALPAPAYAPAPPASTAALQSEAAMPAQQAQSDVIAADAIATHSQPHRQRSSFSASQTAAAALAQPLAQATHWRWAGASGQDQAVAIPLSETVRTALQQMLPSAQQPAVPAAAPQQAQRMLLLHEGQVLLQIWVAPGHMQWRPAGADGLIWLAQPSADAYNRLMRALATDASQPKSQ</sequence>
<accession>A0A3M6RUB1</accession>
<dbReference type="EMBL" id="RDQJ01000001">
    <property type="protein sequence ID" value="RMX18792.1"/>
    <property type="molecule type" value="Genomic_DNA"/>
</dbReference>